<keyword evidence="2" id="KW-1185">Reference proteome</keyword>
<protein>
    <submittedName>
        <fullName evidence="1">Uncharacterized protein</fullName>
    </submittedName>
</protein>
<dbReference type="STRING" id="443152.MDG893_01405"/>
<organism evidence="1 2">
    <name type="scientific">Marinobacter algicola DG893</name>
    <dbReference type="NCBI Taxonomy" id="443152"/>
    <lineage>
        <taxon>Bacteria</taxon>
        <taxon>Pseudomonadati</taxon>
        <taxon>Pseudomonadota</taxon>
        <taxon>Gammaproteobacteria</taxon>
        <taxon>Pseudomonadales</taxon>
        <taxon>Marinobacteraceae</taxon>
        <taxon>Marinobacter</taxon>
    </lineage>
</organism>
<dbReference type="AlphaFoldDB" id="A6F5Y5"/>
<accession>A6F5Y5</accession>
<evidence type="ECO:0000313" key="2">
    <source>
        <dbReference type="Proteomes" id="UP000005856"/>
    </source>
</evidence>
<sequence length="45" mass="5161">RLDSAIHGSVQFWKALPDPFPGLFRAFEKVTFKPWGESRRAGKTK</sequence>
<gene>
    <name evidence="1" type="ORF">MDG893_01405</name>
</gene>
<dbReference type="EMBL" id="ABCP01000075">
    <property type="protein sequence ID" value="EDM45839.1"/>
    <property type="molecule type" value="Genomic_DNA"/>
</dbReference>
<proteinExistence type="predicted"/>
<dbReference type="Proteomes" id="UP000005856">
    <property type="component" value="Unassembled WGS sequence"/>
</dbReference>
<comment type="caution">
    <text evidence="1">The sequence shown here is derived from an EMBL/GenBank/DDBJ whole genome shotgun (WGS) entry which is preliminary data.</text>
</comment>
<name>A6F5Y5_9GAMM</name>
<feature type="non-terminal residue" evidence="1">
    <location>
        <position position="1"/>
    </location>
</feature>
<evidence type="ECO:0000313" key="1">
    <source>
        <dbReference type="EMBL" id="EDM45839.1"/>
    </source>
</evidence>
<reference evidence="1 2" key="1">
    <citation type="submission" date="2007-06" db="EMBL/GenBank/DDBJ databases">
        <authorList>
            <person name="Green D."/>
            <person name="Ferriera S."/>
            <person name="Johnson J."/>
            <person name="Kravitz S."/>
            <person name="Beeson K."/>
            <person name="Sutton G."/>
            <person name="Rogers Y.-H."/>
            <person name="Friedman R."/>
            <person name="Frazier M."/>
            <person name="Venter J.C."/>
        </authorList>
    </citation>
    <scope>NUCLEOTIDE SEQUENCE [LARGE SCALE GENOMIC DNA]</scope>
    <source>
        <strain evidence="1 2">DG893</strain>
    </source>
</reference>